<feature type="active site" description="Proton donor; for dehydratase activity" evidence="9">
    <location>
        <position position="1138"/>
    </location>
</feature>
<dbReference type="SUPFAM" id="SSF55048">
    <property type="entry name" value="Probable ACP-binding domain of malonyl-CoA ACP transacylase"/>
    <property type="match status" value="2"/>
</dbReference>
<dbReference type="FunFam" id="3.40.47.10:FF:000019">
    <property type="entry name" value="Polyketide synthase type I"/>
    <property type="match status" value="2"/>
</dbReference>
<dbReference type="Pfam" id="PF00550">
    <property type="entry name" value="PP-binding"/>
    <property type="match status" value="2"/>
</dbReference>
<dbReference type="SMART" id="SM00822">
    <property type="entry name" value="PKS_KR"/>
    <property type="match status" value="2"/>
</dbReference>
<dbReference type="Pfam" id="PF16197">
    <property type="entry name" value="KAsynt_C_assoc"/>
    <property type="match status" value="2"/>
</dbReference>
<dbReference type="InterPro" id="IPR014031">
    <property type="entry name" value="Ketoacyl_synth_C"/>
</dbReference>
<evidence type="ECO:0000256" key="8">
    <source>
        <dbReference type="ARBA" id="ARBA00023315"/>
    </source>
</evidence>
<dbReference type="SUPFAM" id="SSF52151">
    <property type="entry name" value="FabD/lysophospholipase-like"/>
    <property type="match status" value="2"/>
</dbReference>
<dbReference type="Gene3D" id="3.40.47.10">
    <property type="match status" value="2"/>
</dbReference>
<dbReference type="Gene3D" id="3.40.366.10">
    <property type="entry name" value="Malonyl-Coenzyme A Acyl Carrier Protein, domain 2"/>
    <property type="match status" value="2"/>
</dbReference>
<dbReference type="SMART" id="SM00827">
    <property type="entry name" value="PKS_AT"/>
    <property type="match status" value="2"/>
</dbReference>
<dbReference type="InterPro" id="IPR050091">
    <property type="entry name" value="PKS_NRPS_Biosynth_Enz"/>
</dbReference>
<dbReference type="InterPro" id="IPR020841">
    <property type="entry name" value="PKS_Beta-ketoAc_synthase_dom"/>
</dbReference>
<dbReference type="PANTHER" id="PTHR43775:SF51">
    <property type="entry name" value="INACTIVE PHENOLPHTHIOCEROL SYNTHESIS POLYKETIDE SYNTHASE TYPE I PKS1-RELATED"/>
    <property type="match status" value="1"/>
</dbReference>
<dbReference type="EMBL" id="OCNE01000022">
    <property type="protein sequence ID" value="SOD65602.1"/>
    <property type="molecule type" value="Genomic_DNA"/>
</dbReference>
<feature type="domain" description="Carrier" evidence="11">
    <location>
        <begin position="1674"/>
        <end position="1749"/>
    </location>
</feature>
<dbReference type="InterPro" id="IPR006162">
    <property type="entry name" value="Ppantetheine_attach_site"/>
</dbReference>
<dbReference type="InterPro" id="IPR029058">
    <property type="entry name" value="AB_hydrolase_fold"/>
</dbReference>
<sequence length="3848" mass="399397">MDNEDKLRYFLKRVTADLRETRQRLRQVEEGEQEPVAIIGMSCRYPGGVASPEELWELVAEGRDGVTAFPTDRGWGEVELVDPEDRDRVFRAEGGFLHDAAEFDPGLFGISPREALAMDPQQRLLLETSWEAFERAGLDVSTLRGSRTGVFAGVMYHDYTSRLRSVPEEVAGFLGTGSFGSVASGRVSYTFGLEGPAVTVDTACSSSLVTLHLAAQALRSGECSLALAGGVTVMATPDTFVGFSRQRGLAADGRCKSFADSADGTGWGEGAGMLLLERLSDARRRGHPVLAVVRGSAVNQDGASNGLTAPNGPSQQSVIRQALESAGLTTADVDAVEAHGTGTTLGDPIEAQALLATYGQGRRVGNPLWLGSVKSNIGHTQAAAGVAGVIKMVLAMRHGRLPRSLHLDQPSTHVDWSAGAVELLAEARPWPETGQPRRGAVSSFGISGTNAHVILEQAPAPEPDEEWGEPAEPVDPVLADAVPWVLSGNDQAALRARAADLLAHLDGRDEPRTADVGLALATSRAALPHRAAVVGADDAELRRGLAALAAGGEAANLLRGTVGSRGKLAFLFSGQGSQRLGMGRELYLEFPVFARALDEACAALDPHLDRPLRALLFAEPGTEEGTEAAALLDHTTYTQPALFAFEVALYRLVTAWGLTPRLLAGHSVGELAAAHVAGVFSLADAARLVAARGRLMGALPEGGAMLSLRADEATAGALLDAHGGGAADLAAVNGPESTVVAGDADAVAAVGAAWRARGGRTRYLRVSHAFHSPHVDAVLGEFRAVARTVDYVTPAIPLVSTLTGAPLTAEQAVDPEHWVRHARGAVRFLDGVRCLRERGVSHFLELGPDAVLTAMGRDCLDQDALLVPAARADRPEGATLTAAVAALHTRGVDVDWPAFFAGRDAQRIELPTYPFQRARYWLDAGTPAGDVTSAGLSPADHPLLGAAVTLADEEGALLTGRLSSATHPWLADHTVGGVVLVPGTALLELAVRAGDQVGLGGVEELTLAAPLVLPTDGAVRLQVAVGPPDASGRRPLTVHARPEDEPADAPWTRHAFGTLAAEPPAAPETAGAAWPPAGAEPLDLTGRYDALAAAGLGYGPAFRGLRAAWRLGEDVLAEVESPDADAAGSFGLHPALLDAVLHAVGLGDFVADAERLHLPYSWRGVRLHRAGAPALRARLSPAGPSGVALALTDAAGAPVATVEALALRPLSTDALAGDRSDALFRVDWTRLRPGVPGDGQRLAVLGEGLGGDPEARYPDLPALIAGLAERPAPDVVLAPAPPAAEPGEATRWALALLQRWLAEDGLADARLVLVTRGAVAATPGDDVPDLANSPLWGLVRAALTEHPGRFALIDLDPEADPDSAPEAHLGAVATGEPQLALRGGEIWAPRLVRARPEPVEGAGFGAGPVLVTGASGMLGGLVARRLVAEHGVRELVLASRRGRFDGLREELEAAGAEVTAVACDLGDREAVAGLLAAHPVTAVVHVAGVLDDATLTSLSGDQVEAVYRPKVRAALHLHELTRALDLSAFVVFSSAAGTFGNAGQANYAAANAYLDALAHHRRAAGLPATSLAWGLWAGGEGMGARLAGTGAAGLAPEEGLALFDAAALGTDPVVLPMRLDLAPLRAHPGPVPPLLRSLVRPARPTAAAPAEDGGDRPGGLAARLAALPPEKRLPTLVDLVRTAVAAVLGHDSAAAVEPERSFTELGFDSLTAVELRNRLDAASGLRLPATLVFDHPSPLVLATHLRTALLGDASPDRASDPATRSTTAARTAADDEPIAIVGMACRFPGGVASPEELWGLVAQGRDAISDFPDNRGWDVASLYDPDPAHTGTSTVRHGGFLHDAADFDPAFFGMSPREALTVDPQQRLLLETSWEALERAGIDPRSLRGSRTGVFAGVMYNDYASRLGRAPDGFEGQIGVGSSGSVASGRVSYVLGLEGPAVSVDTACSSSLVALHWAAQALRAGECELALAGGVTVMSSPATFVEFSRQRGLAPDGRCKAFAAAADGTGWGEGVGMLLVERLSDARRNGHRVLAVIRGSAINQDGASNGLTAPNGPSQQRVIRQALASAGLTAADVDAVEAHGTGTTLGDPIEAQALLATYGQGREDGHPLWLGSLKSNVGHTQAAAGVGGVIKMVQAMRHGQLPRTLHVDEPSPHVDWSAGAVSLVTEAMPWPETGRPRRAGVSSFGVSGTNAHLIIEAPEEPPAPEAGAVPPASLAWPLSGRTPAAVRGQAERLHRLLLARPADHRPADIAHALVTTRTLFDHRAVVVAEDLPGFLEGLAQLAATDPEYGEATGHGIATAAGERATVVAGPPGTAGGTVFVFGGQGSQWPAMAAELLTESPAFARSVEACDAALAPFTDWSLLDVLRQKPGAASLERVDVVQPALFAVMVSLAAVWRGFGVEPDAVVGHSQGEIAAACVAGALSLEDAARVVALRSRAILALSGQGGMVSLALSAVRARELLAERWEGRVSVAAVNGPGSVVVAGDADALDELVERCAAQEIRARRVPVDYASHSPHVEAIQDELARLLDGVTPVPAAVPLYSTVTGEPIEGTALDADYWFRNLRSTVEFERATRALLRDGHTVFVECGPHPVMVPGIGQTAEDAGVDVLAVGSLQRDQGTLRRVLAAVAAVHTHGTPVSWTAATEPHHPRPVELPTYPFQRRRYWLDAPRGLSFEEAAGGLGLAGAAHPLLGAAVELAEEQGLVCVGRLGLDTHPWLADHAVSGVTLLPGTAFAELALAAGDRLGLTEVAELTLAAPLVLPERGGVRLRVSLGADDGTGHRPLTVDSRPDDPAADALAEDAWTRHATGTLTAAGPEEPAGSADWPPAGAEPVDLAGLYDGLALAGFEYGPAFQGLKAAWRGDGEILAELELDEEQRAEAAAFGVHPALLDAALHACALGGLVQDAGRPLLPFSWSGVRWHATGATAARVRLAPAGDDAVSLELTDAQGHPLASVASLTLRPIAADQGGARHRDSLFRLEWVAVPTGTATPAPAGGCAVVGPDDLKVGAGLAAAGVPVVDHRDLGTLAAAEVPELVLVPCAADPDPDAPAAARAVALRALALAQEWLAEDRFRHARLVLVTQRAVATAPDEDVPEPAAATVWGLLRAAQSENPDRFTLIDVDGHDASWAALPALLAGGEPQAALRAGDPLLPRLSRIRPTHAAEEPSDEQAPEFAPGGTVLVTGATGMIGRLVARHLVTRHGVRRLLLVSRSGPAAPGADELRSELTELAGPEGEITLAAADVTDPAALAELLAAVPAAHPLTGVVHSAGVLDDAVLTSLTPERVDTVFRPKVDAAWHLHRLTRDLDLSAFVLFSSAAGILGGPGQGNYAAANAFLDALAHHRRAAGLPATSLAWGLWQTAGAMTGEMTDGDVARLSRSGVVGLTEDEGLALFDLGREAGDPVTVPMRLDVAALRGQPDAVPPLLRGLVRRRATRSAADAEGLTRRLAGLDAEEQQRELLRLVRDQAAAVLGYTPEELDVTGPLTQLGLDSLTAVELRNRLGGATGLRLPTTVVFDEPTGPALAGFLRRELAAGARESAGASAGAGVPAEAEDSVAGLYRAACRAGLWDEGWQLMKAAALARPLFHTVEAGVAASPVTLATGPGIPLLCFPPPMAPSGWSYYARFAPVFAGVREVTVLPHPGFAPGEPLPATRELAVAFQAEAARRQAAGRPFVLAGYSSGGWLTNAVAAELERQGCPPAGVVLLDPYTATTSFESRLETAMRERTRTTNALDLITGVTLTAQGGYLRVFDDWEPEPVDARTLYVHAAFPPGETAAVEVADDWQPTWPFPHEDAFVPGDHFTIMEDHSETTAHAVQSWLAEGDFDADAGTDAGTDADAVPDAGTD</sequence>
<dbReference type="RefSeq" id="WP_097233491.1">
    <property type="nucleotide sequence ID" value="NZ_OCNE01000022.1"/>
</dbReference>
<dbReference type="FunFam" id="3.40.366.10:FF:000002">
    <property type="entry name" value="Probable polyketide synthase 2"/>
    <property type="match status" value="1"/>
</dbReference>
<feature type="domain" description="Ketosynthase family 3 (KS3)" evidence="12">
    <location>
        <begin position="1775"/>
        <end position="2201"/>
    </location>
</feature>
<dbReference type="InterPro" id="IPR049552">
    <property type="entry name" value="PKS_DH_N"/>
</dbReference>
<dbReference type="InterPro" id="IPR014043">
    <property type="entry name" value="Acyl_transferase_dom"/>
</dbReference>
<dbReference type="PROSITE" id="PS52019">
    <property type="entry name" value="PKS_MFAS_DH"/>
    <property type="match status" value="2"/>
</dbReference>
<dbReference type="SMART" id="SM00824">
    <property type="entry name" value="PKS_TE"/>
    <property type="match status" value="1"/>
</dbReference>
<evidence type="ECO:0000256" key="9">
    <source>
        <dbReference type="PROSITE-ProRule" id="PRU01363"/>
    </source>
</evidence>
<dbReference type="CDD" id="cd00833">
    <property type="entry name" value="PKS"/>
    <property type="match status" value="2"/>
</dbReference>
<name>A0A286E3X1_9ACTN</name>
<dbReference type="Pfam" id="PF00975">
    <property type="entry name" value="Thioesterase"/>
    <property type="match status" value="1"/>
</dbReference>
<dbReference type="InterPro" id="IPR001031">
    <property type="entry name" value="Thioesterase"/>
</dbReference>
<keyword evidence="7" id="KW-0511">Multifunctional enzyme</keyword>
<comment type="pathway">
    <text evidence="2">Antibiotic biosynthesis.</text>
</comment>
<dbReference type="Pfam" id="PF08659">
    <property type="entry name" value="KR"/>
    <property type="match status" value="2"/>
</dbReference>
<dbReference type="Pfam" id="PF08990">
    <property type="entry name" value="Docking"/>
    <property type="match status" value="1"/>
</dbReference>
<feature type="domain" description="Carrier" evidence="11">
    <location>
        <begin position="3457"/>
        <end position="3534"/>
    </location>
</feature>
<dbReference type="InterPro" id="IPR016036">
    <property type="entry name" value="Malonyl_transacylase_ACP-bd"/>
</dbReference>
<dbReference type="FunFam" id="1.10.1200.10:FF:000007">
    <property type="entry name" value="Probable polyketide synthase pks17"/>
    <property type="match status" value="1"/>
</dbReference>
<feature type="domain" description="PKS/mFAS DH" evidence="13">
    <location>
        <begin position="941"/>
        <end position="1216"/>
    </location>
</feature>
<dbReference type="InterPro" id="IPR001227">
    <property type="entry name" value="Ac_transferase_dom_sf"/>
</dbReference>
<dbReference type="PROSITE" id="PS00606">
    <property type="entry name" value="KS3_1"/>
    <property type="match status" value="2"/>
</dbReference>
<dbReference type="InterPro" id="IPR020807">
    <property type="entry name" value="PKS_DH"/>
</dbReference>
<dbReference type="OrthoDB" id="9778690at2"/>
<dbReference type="GO" id="GO:0033068">
    <property type="term" value="P:macrolide biosynthetic process"/>
    <property type="evidence" value="ECO:0007669"/>
    <property type="project" value="UniProtKB-ARBA"/>
</dbReference>
<keyword evidence="15" id="KW-1185">Reference proteome</keyword>
<feature type="region of interest" description="C-terminal hotdog fold" evidence="9">
    <location>
        <begin position="1079"/>
        <end position="1216"/>
    </location>
</feature>
<dbReference type="InterPro" id="IPR049900">
    <property type="entry name" value="PKS_mFAS_DH"/>
</dbReference>
<protein>
    <submittedName>
        <fullName evidence="14">Acyl transferase domain-containing protein</fullName>
    </submittedName>
</protein>
<feature type="region of interest" description="N-terminal hotdog fold" evidence="9">
    <location>
        <begin position="941"/>
        <end position="1066"/>
    </location>
</feature>
<dbReference type="InterPro" id="IPR020806">
    <property type="entry name" value="PKS_PP-bd"/>
</dbReference>
<dbReference type="GO" id="GO:0031177">
    <property type="term" value="F:phosphopantetheine binding"/>
    <property type="evidence" value="ECO:0007669"/>
    <property type="project" value="InterPro"/>
</dbReference>
<feature type="region of interest" description="Disordered" evidence="10">
    <location>
        <begin position="3827"/>
        <end position="3848"/>
    </location>
</feature>
<dbReference type="InterPro" id="IPR018201">
    <property type="entry name" value="Ketoacyl_synth_AS"/>
</dbReference>
<dbReference type="InterPro" id="IPR013968">
    <property type="entry name" value="PKS_KR"/>
</dbReference>
<feature type="region of interest" description="Disordered" evidence="10">
    <location>
        <begin position="1752"/>
        <end position="1771"/>
    </location>
</feature>
<evidence type="ECO:0000313" key="15">
    <source>
        <dbReference type="Proteomes" id="UP000219072"/>
    </source>
</evidence>
<keyword evidence="5 14" id="KW-0808">Transferase</keyword>
<dbReference type="InterPro" id="IPR014030">
    <property type="entry name" value="Ketoacyl_synth_N"/>
</dbReference>
<gene>
    <name evidence="14" type="ORF">SAMN06297387_12268</name>
</gene>
<feature type="region of interest" description="C-terminal hotdog fold" evidence="9">
    <location>
        <begin position="2833"/>
        <end position="2972"/>
    </location>
</feature>
<dbReference type="InterPro" id="IPR016035">
    <property type="entry name" value="Acyl_Trfase/lysoPLipase"/>
</dbReference>
<feature type="active site" description="Proton acceptor; for dehydratase activity" evidence="9">
    <location>
        <position position="973"/>
    </location>
</feature>
<evidence type="ECO:0000256" key="6">
    <source>
        <dbReference type="ARBA" id="ARBA00023194"/>
    </source>
</evidence>
<evidence type="ECO:0000259" key="11">
    <source>
        <dbReference type="PROSITE" id="PS50075"/>
    </source>
</evidence>
<dbReference type="Gene3D" id="3.30.70.3290">
    <property type="match status" value="2"/>
</dbReference>
<dbReference type="GO" id="GO:0004312">
    <property type="term" value="F:fatty acid synthase activity"/>
    <property type="evidence" value="ECO:0007669"/>
    <property type="project" value="TreeGrafter"/>
</dbReference>
<feature type="region of interest" description="Disordered" evidence="10">
    <location>
        <begin position="1030"/>
        <end position="1050"/>
    </location>
</feature>
<dbReference type="InterPro" id="IPR036291">
    <property type="entry name" value="NAD(P)-bd_dom_sf"/>
</dbReference>
<dbReference type="SMART" id="SM00826">
    <property type="entry name" value="PKS_DH"/>
    <property type="match status" value="2"/>
</dbReference>
<dbReference type="InterPro" id="IPR009081">
    <property type="entry name" value="PP-bd_ACP"/>
</dbReference>
<dbReference type="InterPro" id="IPR032821">
    <property type="entry name" value="PKS_assoc"/>
</dbReference>
<dbReference type="CDD" id="cd08956">
    <property type="entry name" value="KR_3_FAS_SDR_x"/>
    <property type="match status" value="2"/>
</dbReference>
<dbReference type="Pfam" id="PF00109">
    <property type="entry name" value="ketoacyl-synt"/>
    <property type="match status" value="2"/>
</dbReference>
<feature type="active site" description="Proton donor; for dehydratase activity" evidence="9">
    <location>
        <position position="2894"/>
    </location>
</feature>
<dbReference type="PANTHER" id="PTHR43775">
    <property type="entry name" value="FATTY ACID SYNTHASE"/>
    <property type="match status" value="1"/>
</dbReference>
<evidence type="ECO:0000256" key="7">
    <source>
        <dbReference type="ARBA" id="ARBA00023268"/>
    </source>
</evidence>
<dbReference type="SUPFAM" id="SSF51735">
    <property type="entry name" value="NAD(P)-binding Rossmann-fold domains"/>
    <property type="match status" value="4"/>
</dbReference>
<feature type="region of interest" description="N-terminal hotdog fold" evidence="9">
    <location>
        <begin position="2692"/>
        <end position="2821"/>
    </location>
</feature>
<keyword evidence="6" id="KW-0045">Antibiotic biosynthesis</keyword>
<dbReference type="Pfam" id="PF21089">
    <property type="entry name" value="PKS_DH_N"/>
    <property type="match status" value="2"/>
</dbReference>
<feature type="domain" description="PKS/mFAS DH" evidence="13">
    <location>
        <begin position="2692"/>
        <end position="2972"/>
    </location>
</feature>
<dbReference type="Pfam" id="PF02801">
    <property type="entry name" value="Ketoacyl-synt_C"/>
    <property type="match status" value="2"/>
</dbReference>
<evidence type="ECO:0000256" key="3">
    <source>
        <dbReference type="ARBA" id="ARBA00022450"/>
    </source>
</evidence>
<feature type="compositionally biased region" description="Low complexity" evidence="10">
    <location>
        <begin position="1760"/>
        <end position="1771"/>
    </location>
</feature>
<evidence type="ECO:0000313" key="14">
    <source>
        <dbReference type="EMBL" id="SOD65602.1"/>
    </source>
</evidence>
<feature type="active site" description="Proton acceptor; for dehydratase activity" evidence="9">
    <location>
        <position position="2724"/>
    </location>
</feature>
<dbReference type="InterPro" id="IPR042104">
    <property type="entry name" value="PKS_dehydratase_sf"/>
</dbReference>
<evidence type="ECO:0000259" key="12">
    <source>
        <dbReference type="PROSITE" id="PS52004"/>
    </source>
</evidence>
<keyword evidence="4" id="KW-0597">Phosphoprotein</keyword>
<dbReference type="SUPFAM" id="SSF53474">
    <property type="entry name" value="alpha/beta-Hydrolases"/>
    <property type="match status" value="1"/>
</dbReference>
<proteinExistence type="predicted"/>
<dbReference type="PROSITE" id="PS50075">
    <property type="entry name" value="CARRIER"/>
    <property type="match status" value="2"/>
</dbReference>
<keyword evidence="3" id="KW-0596">Phosphopantetheine</keyword>
<dbReference type="InterPro" id="IPR015083">
    <property type="entry name" value="NorB/c/GfsB-D-like_docking"/>
</dbReference>
<dbReference type="SMART" id="SM00825">
    <property type="entry name" value="PKS_KS"/>
    <property type="match status" value="2"/>
</dbReference>
<dbReference type="InterPro" id="IPR020802">
    <property type="entry name" value="TesA-like"/>
</dbReference>
<evidence type="ECO:0000259" key="13">
    <source>
        <dbReference type="PROSITE" id="PS52019"/>
    </source>
</evidence>
<dbReference type="GO" id="GO:0004315">
    <property type="term" value="F:3-oxoacyl-[acyl-carrier-protein] synthase activity"/>
    <property type="evidence" value="ECO:0007669"/>
    <property type="project" value="InterPro"/>
</dbReference>
<evidence type="ECO:0000256" key="2">
    <source>
        <dbReference type="ARBA" id="ARBA00004792"/>
    </source>
</evidence>
<dbReference type="Gene3D" id="3.40.50.1820">
    <property type="entry name" value="alpha/beta hydrolase"/>
    <property type="match status" value="1"/>
</dbReference>
<dbReference type="Pfam" id="PF00698">
    <property type="entry name" value="Acyl_transf_1"/>
    <property type="match status" value="2"/>
</dbReference>
<feature type="domain" description="Ketosynthase family 3 (KS3)" evidence="12">
    <location>
        <begin position="33"/>
        <end position="457"/>
    </location>
</feature>
<evidence type="ECO:0000256" key="4">
    <source>
        <dbReference type="ARBA" id="ARBA00022553"/>
    </source>
</evidence>
<dbReference type="SMART" id="SM00823">
    <property type="entry name" value="PKS_PP"/>
    <property type="match status" value="2"/>
</dbReference>
<dbReference type="Gene3D" id="1.10.1200.10">
    <property type="entry name" value="ACP-like"/>
    <property type="match status" value="2"/>
</dbReference>
<dbReference type="InterPro" id="IPR016039">
    <property type="entry name" value="Thiolase-like"/>
</dbReference>
<feature type="compositionally biased region" description="Low complexity" evidence="10">
    <location>
        <begin position="3832"/>
        <end position="3848"/>
    </location>
</feature>
<accession>A0A286E3X1</accession>
<dbReference type="Pfam" id="PF22953">
    <property type="entry name" value="SpnB_Rossmann"/>
    <property type="match status" value="2"/>
</dbReference>
<dbReference type="SMART" id="SM01294">
    <property type="entry name" value="PKS_PP_betabranch"/>
    <property type="match status" value="1"/>
</dbReference>
<dbReference type="PROSITE" id="PS52004">
    <property type="entry name" value="KS3_2"/>
    <property type="match status" value="2"/>
</dbReference>
<evidence type="ECO:0000256" key="1">
    <source>
        <dbReference type="ARBA" id="ARBA00001957"/>
    </source>
</evidence>
<evidence type="ECO:0000256" key="5">
    <source>
        <dbReference type="ARBA" id="ARBA00022679"/>
    </source>
</evidence>
<dbReference type="InterPro" id="IPR055123">
    <property type="entry name" value="SpnB-like_Rossmann"/>
</dbReference>
<dbReference type="Gene3D" id="3.10.129.110">
    <property type="entry name" value="Polyketide synthase dehydratase"/>
    <property type="match status" value="2"/>
</dbReference>
<dbReference type="GO" id="GO:0006633">
    <property type="term" value="P:fatty acid biosynthetic process"/>
    <property type="evidence" value="ECO:0007669"/>
    <property type="project" value="InterPro"/>
</dbReference>
<dbReference type="InterPro" id="IPR057326">
    <property type="entry name" value="KR_dom"/>
</dbReference>
<comment type="cofactor">
    <cofactor evidence="1">
        <name>pantetheine 4'-phosphate</name>
        <dbReference type="ChEBI" id="CHEBI:47942"/>
    </cofactor>
</comment>
<dbReference type="SUPFAM" id="SSF47336">
    <property type="entry name" value="ACP-like"/>
    <property type="match status" value="2"/>
</dbReference>
<dbReference type="PROSITE" id="PS00012">
    <property type="entry name" value="PHOSPHOPANTETHEINE"/>
    <property type="match status" value="2"/>
</dbReference>
<organism evidence="14 15">
    <name type="scientific">Streptomyces zhaozhouensis</name>
    <dbReference type="NCBI Taxonomy" id="1300267"/>
    <lineage>
        <taxon>Bacteria</taxon>
        <taxon>Bacillati</taxon>
        <taxon>Actinomycetota</taxon>
        <taxon>Actinomycetes</taxon>
        <taxon>Kitasatosporales</taxon>
        <taxon>Streptomycetaceae</taxon>
        <taxon>Streptomyces</taxon>
    </lineage>
</organism>
<dbReference type="Gene3D" id="3.40.50.720">
    <property type="entry name" value="NAD(P)-binding Rossmann-like Domain"/>
    <property type="match status" value="2"/>
</dbReference>
<dbReference type="Pfam" id="PF14765">
    <property type="entry name" value="PS-DH"/>
    <property type="match status" value="2"/>
</dbReference>
<dbReference type="Proteomes" id="UP000219072">
    <property type="component" value="Unassembled WGS sequence"/>
</dbReference>
<dbReference type="InterPro" id="IPR049551">
    <property type="entry name" value="PKS_DH_C"/>
</dbReference>
<evidence type="ECO:0000256" key="10">
    <source>
        <dbReference type="SAM" id="MobiDB-lite"/>
    </source>
</evidence>
<dbReference type="InterPro" id="IPR036736">
    <property type="entry name" value="ACP-like_sf"/>
</dbReference>
<keyword evidence="8" id="KW-0012">Acyltransferase</keyword>
<reference evidence="14 15" key="1">
    <citation type="submission" date="2017-09" db="EMBL/GenBank/DDBJ databases">
        <authorList>
            <person name="Ehlers B."/>
            <person name="Leendertz F.H."/>
        </authorList>
    </citation>
    <scope>NUCLEOTIDE SEQUENCE [LARGE SCALE GENOMIC DNA]</scope>
    <source>
        <strain evidence="14 15">CGMCC 4.7095</strain>
    </source>
</reference>
<dbReference type="SUPFAM" id="SSF53901">
    <property type="entry name" value="Thiolase-like"/>
    <property type="match status" value="2"/>
</dbReference>